<evidence type="ECO:0000313" key="2">
    <source>
        <dbReference type="EMBL" id="GAA6198225.1"/>
    </source>
</evidence>
<comment type="caution">
    <text evidence="2">The sequence shown here is derived from an EMBL/GenBank/DDBJ whole genome shotgun (WGS) entry which is preliminary data.</text>
</comment>
<reference evidence="2 3" key="1">
    <citation type="submission" date="2024-04" db="EMBL/GenBank/DDBJ databases">
        <title>Draft genome sequence of Pseudophaeobacter arcticus NBRC 116598.</title>
        <authorList>
            <person name="Miyakawa T."/>
            <person name="Kusuya Y."/>
            <person name="Miura T."/>
        </authorList>
    </citation>
    <scope>NUCLEOTIDE SEQUENCE [LARGE SCALE GENOMIC DNA]</scope>
    <source>
        <strain evidence="2 3">SU-CL00105</strain>
    </source>
</reference>
<evidence type="ECO:0008006" key="4">
    <source>
        <dbReference type="Google" id="ProtNLM"/>
    </source>
</evidence>
<organism evidence="2 3">
    <name type="scientific">Pseudophaeobacter arcticus</name>
    <dbReference type="NCBI Taxonomy" id="385492"/>
    <lineage>
        <taxon>Bacteria</taxon>
        <taxon>Pseudomonadati</taxon>
        <taxon>Pseudomonadota</taxon>
        <taxon>Alphaproteobacteria</taxon>
        <taxon>Rhodobacterales</taxon>
        <taxon>Paracoccaceae</taxon>
        <taxon>Pseudophaeobacter</taxon>
    </lineage>
</organism>
<dbReference type="Proteomes" id="UP001441944">
    <property type="component" value="Unassembled WGS sequence"/>
</dbReference>
<proteinExistence type="predicted"/>
<name>A0ABQ0AQS6_9RHOB</name>
<protein>
    <recommendedName>
        <fullName evidence="4">Transposase</fullName>
    </recommendedName>
</protein>
<gene>
    <name evidence="2" type="ORF">NBRC116598_36700</name>
</gene>
<feature type="region of interest" description="Disordered" evidence="1">
    <location>
        <begin position="1"/>
        <end position="33"/>
    </location>
</feature>
<evidence type="ECO:0000256" key="1">
    <source>
        <dbReference type="SAM" id="MobiDB-lite"/>
    </source>
</evidence>
<evidence type="ECO:0000313" key="3">
    <source>
        <dbReference type="Proteomes" id="UP001441944"/>
    </source>
</evidence>
<accession>A0ABQ0AQS6</accession>
<keyword evidence="3" id="KW-1185">Reference proteome</keyword>
<dbReference type="EMBL" id="BAABWU010000019">
    <property type="protein sequence ID" value="GAA6198225.1"/>
    <property type="molecule type" value="Genomic_DNA"/>
</dbReference>
<sequence length="73" mass="8463">MQFARVSLRRVQGATAPEPKAKRSKRQQDNDKPECWHLMLRYGSGRKWELDLVQELRLGRRARPSQKLCAGGD</sequence>